<dbReference type="InterPro" id="IPR011050">
    <property type="entry name" value="Pectin_lyase_fold/virulence"/>
</dbReference>
<sequence length="616" mass="66961">MTLNSIVDLKTKNGNTDADFYIVRGYHAANDGGGGEFYWDGAYSGTGNNGTIITVGGIGAWRRSYEGPVNLLWFGAKGDDIADDTIAYKLATDYCSEEKKFLLIPEGKIFQITSDKVIGCSITGTGTLRTITADAKISVGLKGAIVEDITIMGTGTGDNIIGGGLYVNYSENCIIRNVKVNNVQGAGITAAGSSYAHIDHCTTTATRGQNGDGIIVMSASGCKITNNYCTDYQRVGIVCDRETTQSEEVYIAGNICKEGHNALGNEFNGGIWVEKTHGAQIVNNYVENHDDKGIIVTPATIGTETYTYVVHGNTIKNSYDGINITSGKNTKVIVSDTFILDCARCIEIGDTDNVLLSNIYFGERIMQPKETLVSISNGIQKPTDVIVENCINDTSFNSGISPVTFPDIYGMNCNLTVRNCKGNWAYRNFSPATILGHIEYFNTLFDLNSLGYAPKTLLYLTNTDHEQLFDSCEIRLPVDMDIRCQSLTVIFRNCQVESSGPMNLLIGAYGSQKVIIDNSTFKNLTFLNPKSNFEMVIKNSDINNYSANGFLDTPFGQLGVLEVLNSKFISANSIVPFNLPLNVNYSLFKGNIFKASALFSNITTVPKINDSNSPLQ</sequence>
<reference evidence="2 4" key="1">
    <citation type="submission" date="2016-10" db="EMBL/GenBank/DDBJ databases">
        <authorList>
            <person name="Varghese N."/>
            <person name="Submissions S."/>
        </authorList>
    </citation>
    <scope>NUCLEOTIDE SEQUENCE [LARGE SCALE GENOMIC DNA]</scope>
    <source>
        <strain evidence="2 4">DSM 19299</strain>
    </source>
</reference>
<dbReference type="InterPro" id="IPR012334">
    <property type="entry name" value="Pectin_lyas_fold"/>
</dbReference>
<dbReference type="SMART" id="SM00710">
    <property type="entry name" value="PbH1"/>
    <property type="match status" value="8"/>
</dbReference>
<dbReference type="Gene3D" id="2.160.20.10">
    <property type="entry name" value="Single-stranded right-handed beta-helix, Pectin lyase-like"/>
    <property type="match status" value="1"/>
</dbReference>
<evidence type="ECO:0000313" key="4">
    <source>
        <dbReference type="Proteomes" id="UP000199426"/>
    </source>
</evidence>
<keyword evidence="4" id="KW-1185">Reference proteome</keyword>
<dbReference type="STRING" id="445960.SAMN05421542_4009"/>
<gene>
    <name evidence="3" type="ORF">NCTC13492_02181</name>
    <name evidence="2" type="ORF">SAMN05421542_4009</name>
</gene>
<proteinExistence type="predicted"/>
<evidence type="ECO:0000313" key="5">
    <source>
        <dbReference type="Proteomes" id="UP000251670"/>
    </source>
</evidence>
<dbReference type="Pfam" id="PF13229">
    <property type="entry name" value="Beta_helix"/>
    <property type="match status" value="1"/>
</dbReference>
<dbReference type="InterPro" id="IPR039448">
    <property type="entry name" value="Beta_helix"/>
</dbReference>
<dbReference type="AlphaFoldDB" id="A0A2X2Z065"/>
<dbReference type="Proteomes" id="UP000199426">
    <property type="component" value="Unassembled WGS sequence"/>
</dbReference>
<dbReference type="OrthoDB" id="606446at2"/>
<reference evidence="3 5" key="2">
    <citation type="submission" date="2018-06" db="EMBL/GenBank/DDBJ databases">
        <authorList>
            <consortium name="Pathogen Informatics"/>
            <person name="Doyle S."/>
        </authorList>
    </citation>
    <scope>NUCLEOTIDE SEQUENCE [LARGE SCALE GENOMIC DNA]</scope>
    <source>
        <strain evidence="3 5">NCTC13492</strain>
    </source>
</reference>
<name>A0A2X2Z065_CHRJE</name>
<evidence type="ECO:0000259" key="1">
    <source>
        <dbReference type="Pfam" id="PF13229"/>
    </source>
</evidence>
<dbReference type="EMBL" id="FNEG01000007">
    <property type="protein sequence ID" value="SDJ64618.1"/>
    <property type="molecule type" value="Genomic_DNA"/>
</dbReference>
<feature type="domain" description="Right handed beta helix" evidence="1">
    <location>
        <begin position="159"/>
        <end position="297"/>
    </location>
</feature>
<organism evidence="3 5">
    <name type="scientific">Chryseobacterium jejuense</name>
    <dbReference type="NCBI Taxonomy" id="445960"/>
    <lineage>
        <taxon>Bacteria</taxon>
        <taxon>Pseudomonadati</taxon>
        <taxon>Bacteroidota</taxon>
        <taxon>Flavobacteriia</taxon>
        <taxon>Flavobacteriales</taxon>
        <taxon>Weeksellaceae</taxon>
        <taxon>Chryseobacterium group</taxon>
        <taxon>Chryseobacterium</taxon>
    </lineage>
</organism>
<protein>
    <submittedName>
        <fullName evidence="3">Parallel beta-helix repeat</fullName>
    </submittedName>
    <submittedName>
        <fullName evidence="2">Right handed beta helix region</fullName>
    </submittedName>
</protein>
<dbReference type="RefSeq" id="WP_089738631.1">
    <property type="nucleotide sequence ID" value="NZ_FNEG01000007.1"/>
</dbReference>
<dbReference type="EMBL" id="UAWB01000004">
    <property type="protein sequence ID" value="SQB43309.1"/>
    <property type="molecule type" value="Genomic_DNA"/>
</dbReference>
<accession>A0A2X2Z065</accession>
<evidence type="ECO:0000313" key="3">
    <source>
        <dbReference type="EMBL" id="SQB43309.1"/>
    </source>
</evidence>
<dbReference type="InterPro" id="IPR006626">
    <property type="entry name" value="PbH1"/>
</dbReference>
<dbReference type="Proteomes" id="UP000251670">
    <property type="component" value="Unassembled WGS sequence"/>
</dbReference>
<evidence type="ECO:0000313" key="2">
    <source>
        <dbReference type="EMBL" id="SDJ64618.1"/>
    </source>
</evidence>
<dbReference type="SUPFAM" id="SSF51126">
    <property type="entry name" value="Pectin lyase-like"/>
    <property type="match status" value="2"/>
</dbReference>